<evidence type="ECO:0000313" key="1">
    <source>
        <dbReference type="EMBL" id="KLV27256.1"/>
    </source>
</evidence>
<dbReference type="PATRIC" id="fig|1397.4.peg.4079"/>
<accession>A0A0J1IMP7</accession>
<gene>
    <name evidence="1" type="ORF">ABW02_06985</name>
</gene>
<sequence>MNEMNAAEMKKKSTANRHKVPVANLEQFINRTNEIIKSKANDGHFSYITLVPSDPLWNEYQCTESIANYYRSNGFKVTIHNYLLNVTMTISWLEEG</sequence>
<organism evidence="1 2">
    <name type="scientific">Niallia circulans</name>
    <name type="common">Bacillus circulans</name>
    <dbReference type="NCBI Taxonomy" id="1397"/>
    <lineage>
        <taxon>Bacteria</taxon>
        <taxon>Bacillati</taxon>
        <taxon>Bacillota</taxon>
        <taxon>Bacilli</taxon>
        <taxon>Bacillales</taxon>
        <taxon>Bacillaceae</taxon>
        <taxon>Niallia</taxon>
    </lineage>
</organism>
<protein>
    <submittedName>
        <fullName evidence="1">Uncharacterized protein</fullName>
    </submittedName>
</protein>
<dbReference type="Proteomes" id="UP000036045">
    <property type="component" value="Unassembled WGS sequence"/>
</dbReference>
<comment type="caution">
    <text evidence="1">The sequence shown here is derived from an EMBL/GenBank/DDBJ whole genome shotgun (WGS) entry which is preliminary data.</text>
</comment>
<reference evidence="1 2" key="1">
    <citation type="submission" date="2015-05" db="EMBL/GenBank/DDBJ databases">
        <title>Whole genome sequence and identification of bacterial endophytes from Costus igneus.</title>
        <authorList>
            <person name="Lee Y.P."/>
            <person name="Gan H.M."/>
            <person name="Eng W."/>
            <person name="Wheatley M.S."/>
            <person name="Caraballo A."/>
            <person name="Polter S."/>
            <person name="Savka M.A."/>
            <person name="Hudson A.O."/>
        </authorList>
    </citation>
    <scope>NUCLEOTIDE SEQUENCE [LARGE SCALE GENOMIC DNA]</scope>
    <source>
        <strain evidence="1 2">RIT379</strain>
    </source>
</reference>
<evidence type="ECO:0000313" key="2">
    <source>
        <dbReference type="Proteomes" id="UP000036045"/>
    </source>
</evidence>
<dbReference type="AlphaFoldDB" id="A0A0J1IMP7"/>
<dbReference type="EMBL" id="LDPH01000004">
    <property type="protein sequence ID" value="KLV27256.1"/>
    <property type="molecule type" value="Genomic_DNA"/>
</dbReference>
<proteinExistence type="predicted"/>
<name>A0A0J1IMP7_NIACI</name>
<keyword evidence="2" id="KW-1185">Reference proteome</keyword>